<feature type="compositionally biased region" description="Low complexity" evidence="2">
    <location>
        <begin position="416"/>
        <end position="427"/>
    </location>
</feature>
<reference evidence="5 6" key="1">
    <citation type="submission" date="2020-07" db="EMBL/GenBank/DDBJ databases">
        <title>Comparative genomics of pyrophilous fungi reveals a link between fire events and developmental genes.</title>
        <authorList>
            <consortium name="DOE Joint Genome Institute"/>
            <person name="Steindorff A.S."/>
            <person name="Carver A."/>
            <person name="Calhoun S."/>
            <person name="Stillman K."/>
            <person name="Liu H."/>
            <person name="Lipzen A."/>
            <person name="Pangilinan J."/>
            <person name="Labutti K."/>
            <person name="Bruns T.D."/>
            <person name="Grigoriev I.V."/>
        </authorList>
    </citation>
    <scope>NUCLEOTIDE SEQUENCE [LARGE SCALE GENOMIC DNA]</scope>
    <source>
        <strain evidence="5 6">CBS 144469</strain>
    </source>
</reference>
<feature type="compositionally biased region" description="Gly residues" evidence="2">
    <location>
        <begin position="84"/>
        <end position="95"/>
    </location>
</feature>
<feature type="compositionally biased region" description="Low complexity" evidence="2">
    <location>
        <begin position="96"/>
        <end position="164"/>
    </location>
</feature>
<feature type="compositionally biased region" description="Gly residues" evidence="2">
    <location>
        <begin position="39"/>
        <end position="57"/>
    </location>
</feature>
<feature type="compositionally biased region" description="Low complexity" evidence="2">
    <location>
        <begin position="178"/>
        <end position="215"/>
    </location>
</feature>
<evidence type="ECO:0000256" key="2">
    <source>
        <dbReference type="SAM" id="MobiDB-lite"/>
    </source>
</evidence>
<evidence type="ECO:0000313" key="6">
    <source>
        <dbReference type="Proteomes" id="UP000521943"/>
    </source>
</evidence>
<evidence type="ECO:0000259" key="4">
    <source>
        <dbReference type="SMART" id="SM00326"/>
    </source>
</evidence>
<keyword evidence="1" id="KW-0728">SH3 domain</keyword>
<feature type="region of interest" description="Disordered" evidence="2">
    <location>
        <begin position="439"/>
        <end position="465"/>
    </location>
</feature>
<evidence type="ECO:0000313" key="5">
    <source>
        <dbReference type="EMBL" id="KAF6756627.1"/>
    </source>
</evidence>
<dbReference type="SMART" id="SM00326">
    <property type="entry name" value="SH3"/>
    <property type="match status" value="1"/>
</dbReference>
<keyword evidence="6" id="KW-1185">Reference proteome</keyword>
<dbReference type="OrthoDB" id="5340910at2759"/>
<feature type="region of interest" description="Disordered" evidence="2">
    <location>
        <begin position="36"/>
        <end position="244"/>
    </location>
</feature>
<keyword evidence="3" id="KW-0472">Membrane</keyword>
<keyword evidence="3" id="KW-1133">Transmembrane helix</keyword>
<feature type="region of interest" description="Disordered" evidence="2">
    <location>
        <begin position="389"/>
        <end position="427"/>
    </location>
</feature>
<comment type="caution">
    <text evidence="5">The sequence shown here is derived from an EMBL/GenBank/DDBJ whole genome shotgun (WGS) entry which is preliminary data.</text>
</comment>
<dbReference type="Gene3D" id="2.30.30.40">
    <property type="entry name" value="SH3 Domains"/>
    <property type="match status" value="1"/>
</dbReference>
<feature type="compositionally biased region" description="Basic and acidic residues" evidence="2">
    <location>
        <begin position="165"/>
        <end position="174"/>
    </location>
</feature>
<protein>
    <recommendedName>
        <fullName evidence="4">SH3 domain-containing protein</fullName>
    </recommendedName>
</protein>
<organism evidence="5 6">
    <name type="scientific">Ephemerocybe angulata</name>
    <dbReference type="NCBI Taxonomy" id="980116"/>
    <lineage>
        <taxon>Eukaryota</taxon>
        <taxon>Fungi</taxon>
        <taxon>Dikarya</taxon>
        <taxon>Basidiomycota</taxon>
        <taxon>Agaricomycotina</taxon>
        <taxon>Agaricomycetes</taxon>
        <taxon>Agaricomycetidae</taxon>
        <taxon>Agaricales</taxon>
        <taxon>Agaricineae</taxon>
        <taxon>Psathyrellaceae</taxon>
        <taxon>Ephemerocybe</taxon>
    </lineage>
</organism>
<keyword evidence="3" id="KW-0812">Transmembrane</keyword>
<dbReference type="InterPro" id="IPR036028">
    <property type="entry name" value="SH3-like_dom_sf"/>
</dbReference>
<feature type="compositionally biased region" description="Polar residues" evidence="2">
    <location>
        <begin position="220"/>
        <end position="235"/>
    </location>
</feature>
<dbReference type="AlphaFoldDB" id="A0A8H6I2C0"/>
<name>A0A8H6I2C0_9AGAR</name>
<proteinExistence type="predicted"/>
<evidence type="ECO:0000256" key="1">
    <source>
        <dbReference type="ARBA" id="ARBA00022443"/>
    </source>
</evidence>
<dbReference type="InterPro" id="IPR001452">
    <property type="entry name" value="SH3_domain"/>
</dbReference>
<dbReference type="EMBL" id="JACGCI010000025">
    <property type="protein sequence ID" value="KAF6756627.1"/>
    <property type="molecule type" value="Genomic_DNA"/>
</dbReference>
<accession>A0A8H6I2C0</accession>
<feature type="compositionally biased region" description="Gly residues" evidence="2">
    <location>
        <begin position="65"/>
        <end position="76"/>
    </location>
</feature>
<evidence type="ECO:0000256" key="3">
    <source>
        <dbReference type="SAM" id="Phobius"/>
    </source>
</evidence>
<gene>
    <name evidence="5" type="ORF">DFP72DRAFT_1066518</name>
</gene>
<dbReference type="SUPFAM" id="SSF50044">
    <property type="entry name" value="SH3-domain"/>
    <property type="match status" value="1"/>
</dbReference>
<sequence>MHAARQQGHADHVHLRRVIAEKLQARDVILQRSPQGLGSLFGGSFGGNSGGGGNGKGNGDRGKGRGQGNGRGGNGNGNSNSGNNGNGGNTGGNGGSQSTSSTTTEAKATASTASSQAPAQTSNTPTTPGPNSDGNGSNNGSTGDNGNNTNNGASNNNGGNSKPSDGAREGDANSKADSSSTVSNKATSSVETGASSSTKSANDGTSSSSGSATVLGGVGPTTSADGTAPTESGTGSPLAVSGATAKPGMSGSLIAGIVIVCLLIFFFFLALFVRRRWISRRRDRVERWWFTRKRNSQTYDDKKPEPVHFNEKALPDPPNPDLRGSFAPSFERGPSPLDLASIVPSAPPIAEVRAHHSQGHHAQMDSDRFSIGSASSGGSSQYIVVHNPHRRGSKTESFKFPKPPTILASEAPSVHSRSGSGQSGLSSASRTSLAAVCHGTSSGSLNKLPPSSLSRPPVTATQSLTVKTKLSADKIPNPFMDAGERSATSTIFNPFTRSPFDDEQAFSAVGNFAEIETIRRPYQRTLPDELEVTVDEKVRVLEIFDDGWAMVERIRVGEPNETPAERGLVPVACLRDIDEDLSTFLNTKQVQAFQVANQTTE</sequence>
<feature type="compositionally biased region" description="Basic and acidic residues" evidence="2">
    <location>
        <begin position="299"/>
        <end position="314"/>
    </location>
</feature>
<feature type="region of interest" description="Disordered" evidence="2">
    <location>
        <begin position="299"/>
        <end position="320"/>
    </location>
</feature>
<dbReference type="Proteomes" id="UP000521943">
    <property type="component" value="Unassembled WGS sequence"/>
</dbReference>
<feature type="domain" description="SH3" evidence="4">
    <location>
        <begin position="514"/>
        <end position="578"/>
    </location>
</feature>
<feature type="transmembrane region" description="Helical" evidence="3">
    <location>
        <begin position="253"/>
        <end position="273"/>
    </location>
</feature>